<keyword evidence="3" id="KW-0436">Ligase</keyword>
<dbReference type="CDD" id="cd19542">
    <property type="entry name" value="CT_NRPS-like"/>
    <property type="match status" value="1"/>
</dbReference>
<feature type="domain" description="Carrier" evidence="5">
    <location>
        <begin position="1049"/>
        <end position="1125"/>
    </location>
</feature>
<dbReference type="Gene3D" id="3.30.559.10">
    <property type="entry name" value="Chloramphenicol acetyltransferase-like domain"/>
    <property type="match status" value="2"/>
</dbReference>
<dbReference type="CDD" id="cd19545">
    <property type="entry name" value="FUM14_C_NRPS-like"/>
    <property type="match status" value="1"/>
</dbReference>
<dbReference type="FunFam" id="3.40.50.12780:FF:000014">
    <property type="entry name" value="Nonribosomal peptide synthetase 1"/>
    <property type="match status" value="1"/>
</dbReference>
<dbReference type="InterPro" id="IPR009081">
    <property type="entry name" value="PP-bd_ACP"/>
</dbReference>
<dbReference type="Gene3D" id="3.40.50.12780">
    <property type="entry name" value="N-terminal domain of ligase-like"/>
    <property type="match status" value="1"/>
</dbReference>
<gene>
    <name evidence="6" type="ORF">IM811_000733</name>
</gene>
<proteinExistence type="inferred from homology"/>
<dbReference type="GO" id="GO:0005737">
    <property type="term" value="C:cytoplasm"/>
    <property type="evidence" value="ECO:0007669"/>
    <property type="project" value="TreeGrafter"/>
</dbReference>
<dbReference type="InterPro" id="IPR020845">
    <property type="entry name" value="AMP-binding_CS"/>
</dbReference>
<dbReference type="SUPFAM" id="SSF52777">
    <property type="entry name" value="CoA-dependent acyltransferases"/>
    <property type="match status" value="4"/>
</dbReference>
<dbReference type="PROSITE" id="PS50075">
    <property type="entry name" value="CARRIER"/>
    <property type="match status" value="1"/>
</dbReference>
<dbReference type="InterPro" id="IPR010071">
    <property type="entry name" value="AA_adenyl_dom"/>
</dbReference>
<name>A0A8H7NMQ9_BIOOC</name>
<sequence>MKLAGLSRGCGLSVTVTDIFKHPRLADLAKTVRSSANSQPEISAPFSLLHGDQIPSEIRARISQLCNVDAANVEDAFPCTPLQEGLMALTLRRPGDYIAQNIFQLQSSIDITLFQQAWEHVLETTPILRTRIVDIGLQGLTQAIVSDESIAWPRITDTIIYQENDTQLGMGLGSPLMRYAITRSSNGRYSFIWTVHHALYDGWSMPIVLERLEMAYNGTVLQIPPPFQNFVKFIGQGDEKVTDEFWTSQFEQIQAQSFPSLPSPVYQPRSDSGVLYHIKDIVWPKTETTASTAIRAALSILIAAYSDDSHALFGATVTGRQAPVPGVESMTGPTIATVPIRVALDKARTVNQFLQQIQDQVVDMTAFEQTGLQKIQKVNDFARQACEFQTLLLIHPFEQPNKSTSPLFLDTDDEVVKDGLVDGDEADDDSFSNFDTHAITIECDLEPTGALLRVRFDSQVIKKVQVKRLAAQFDVILRQLCDPDLGQCKLVDINTVSTRDLEQIWQWNAVVPETINYTVHDLIAENASKRPDSPAVCAWDGHWTYQEMESIATHIAHRLVTLGVGPGVIVPLCFEKSRWMPVAMLAVMKAGGASVALDTTLPQDRLRTILQQVDPLLILSSSSSQKLAKQLTSQTMVVLGDDDEKDLYKHPLHKTLPKVEPWNNLYLVFTSGSTGVPKGAIVTHSNFMSAIHHQQAITGFNRSSRVYDLAKYAFDITWSNFVHTLAAGGCLCIPSQEEAIGDIPGSVRAYDANFIDITPSVASTLRPSDLSSLKTVVFAGEALSNHQASQWSKHARVLNMYGPAECTVKATVAEVDGCGSSSAASIGRGVGLCTWVVNPSDPFKLAPIGTVGELVLEGPLVGSGYLNDSVKTAEAFIHNPPWLLRGGPTHQGRSGRVYRTGDLVQYDIDGSLTFIGRKDGQIKINGQRLELGDVEYNLAASLGTEIKVQLAAEIVISRDGDKPILAAFIQSSGQFQDYNSEVQALTKGVNDRLASKVPRHMIPSAYIMVDKLPLSATGKLDRKQLRSLGASMTLSEMTGSAQSQEERRPPSTEAELYMQGVWARTLSVDADSISADDGFLQLGGDSILAMKLTTQARSEGFELSVADILNSPKLSHMALHLRNVNEESAVSAPSYQRYSLLLPESRPEIEQILFDLGVSTDSVEDILPVTDQQARYLLTSYTSARSSVYYHTRDFPHDFDLDEIQQACFRLVRRLDMLRTVFFAYKNEFLQAVLTQTAGEIDIFRTAVESLDDFTLNLKKQDLVYKMEFGKTPTKIRIIHQTREQKARVVIRLSHAQYDGTALTKLWSAFEECYSSASSSDVDTGSSFSHHLHTLSLVDKQSAAEHWRDMLQGSTRTPIKSQMAPRLGYGLGPTVVKTIPACNLQSEDFTFATVLKAAWSYVLAKHSATADVVFGTLVHGRNLPGTQDVFGPCVNIVPCRLIFQENWTARDLISAINSQQLASMPYETIGSRDIIRNCTSWPKWAYFSSVIVHQNYENHQAEDPIKDFDHSDLSTGDIDSVEVYITSTPGPESTEIDLTFAHNTVSPCLADQLASDLTRTVTEFYQDLDTRLMAPGDIENQPALLPVAGDARTNVAPPTSEQIMMLESCPSKLRDDLGNAWKDVLRHHDVPGDLSCETFFELGGDAHNAGQLAAHMQRQGYQLRIENVFEHPTWFDLLLETMTQQ</sequence>
<dbReference type="InterPro" id="IPR006162">
    <property type="entry name" value="Ppantetheine_attach_site"/>
</dbReference>
<dbReference type="Pfam" id="PF00668">
    <property type="entry name" value="Condensation"/>
    <property type="match status" value="2"/>
</dbReference>
<accession>A0A8H7NMQ9</accession>
<evidence type="ECO:0000256" key="2">
    <source>
        <dbReference type="ARBA" id="ARBA00022553"/>
    </source>
</evidence>
<dbReference type="FunFam" id="1.10.1200.10:FF:000005">
    <property type="entry name" value="Nonribosomal peptide synthetase 1"/>
    <property type="match status" value="1"/>
</dbReference>
<protein>
    <recommendedName>
        <fullName evidence="5">Carrier domain-containing protein</fullName>
    </recommendedName>
</protein>
<dbReference type="InterPro" id="IPR036736">
    <property type="entry name" value="ACP-like_sf"/>
</dbReference>
<dbReference type="PANTHER" id="PTHR45527:SF16">
    <property type="entry name" value="NONRIBOSOMAL PEPTIDE SYNTHASE ATNA-RELATED"/>
    <property type="match status" value="1"/>
</dbReference>
<comment type="similarity">
    <text evidence="4">Belongs to the NRP synthetase family.</text>
</comment>
<keyword evidence="2" id="KW-0597">Phosphoprotein</keyword>
<organism evidence="6 7">
    <name type="scientific">Bionectria ochroleuca</name>
    <name type="common">Gliocladium roseum</name>
    <dbReference type="NCBI Taxonomy" id="29856"/>
    <lineage>
        <taxon>Eukaryota</taxon>
        <taxon>Fungi</taxon>
        <taxon>Dikarya</taxon>
        <taxon>Ascomycota</taxon>
        <taxon>Pezizomycotina</taxon>
        <taxon>Sordariomycetes</taxon>
        <taxon>Hypocreomycetidae</taxon>
        <taxon>Hypocreales</taxon>
        <taxon>Bionectriaceae</taxon>
        <taxon>Clonostachys</taxon>
    </lineage>
</organism>
<keyword evidence="1" id="KW-0596">Phosphopantetheine</keyword>
<evidence type="ECO:0000256" key="4">
    <source>
        <dbReference type="ARBA" id="ARBA00029454"/>
    </source>
</evidence>
<evidence type="ECO:0000259" key="5">
    <source>
        <dbReference type="PROSITE" id="PS50075"/>
    </source>
</evidence>
<dbReference type="SMART" id="SM00823">
    <property type="entry name" value="PKS_PP"/>
    <property type="match status" value="1"/>
</dbReference>
<dbReference type="InterPro" id="IPR001242">
    <property type="entry name" value="Condensation_dom"/>
</dbReference>
<dbReference type="Gene3D" id="3.30.559.30">
    <property type="entry name" value="Nonribosomal peptide synthetase, condensation domain"/>
    <property type="match status" value="2"/>
</dbReference>
<dbReference type="InterPro" id="IPR000873">
    <property type="entry name" value="AMP-dep_synth/lig_dom"/>
</dbReference>
<dbReference type="GO" id="GO:0044550">
    <property type="term" value="P:secondary metabolite biosynthetic process"/>
    <property type="evidence" value="ECO:0007669"/>
    <property type="project" value="TreeGrafter"/>
</dbReference>
<dbReference type="Pfam" id="PF00501">
    <property type="entry name" value="AMP-binding"/>
    <property type="match status" value="1"/>
</dbReference>
<dbReference type="InterPro" id="IPR023213">
    <property type="entry name" value="CAT-like_dom_sf"/>
</dbReference>
<comment type="caution">
    <text evidence="6">The sequence shown here is derived from an EMBL/GenBank/DDBJ whole genome shotgun (WGS) entry which is preliminary data.</text>
</comment>
<dbReference type="GO" id="GO:0031177">
    <property type="term" value="F:phosphopantetheine binding"/>
    <property type="evidence" value="ECO:0007669"/>
    <property type="project" value="InterPro"/>
</dbReference>
<dbReference type="SUPFAM" id="SSF47336">
    <property type="entry name" value="ACP-like"/>
    <property type="match status" value="2"/>
</dbReference>
<dbReference type="PROSITE" id="PS00455">
    <property type="entry name" value="AMP_BINDING"/>
    <property type="match status" value="1"/>
</dbReference>
<dbReference type="Gene3D" id="1.10.1200.10">
    <property type="entry name" value="ACP-like"/>
    <property type="match status" value="2"/>
</dbReference>
<dbReference type="PANTHER" id="PTHR45527">
    <property type="entry name" value="NONRIBOSOMAL PEPTIDE SYNTHETASE"/>
    <property type="match status" value="1"/>
</dbReference>
<evidence type="ECO:0000313" key="7">
    <source>
        <dbReference type="Proteomes" id="UP000616885"/>
    </source>
</evidence>
<dbReference type="GO" id="GO:0043041">
    <property type="term" value="P:amino acid activation for nonribosomal peptide biosynthetic process"/>
    <property type="evidence" value="ECO:0007669"/>
    <property type="project" value="TreeGrafter"/>
</dbReference>
<dbReference type="GO" id="GO:0016874">
    <property type="term" value="F:ligase activity"/>
    <property type="evidence" value="ECO:0007669"/>
    <property type="project" value="UniProtKB-KW"/>
</dbReference>
<dbReference type="PROSITE" id="PS00012">
    <property type="entry name" value="PHOSPHOPANTETHEINE"/>
    <property type="match status" value="1"/>
</dbReference>
<dbReference type="InterPro" id="IPR045851">
    <property type="entry name" value="AMP-bd_C_sf"/>
</dbReference>
<dbReference type="InterPro" id="IPR020806">
    <property type="entry name" value="PKS_PP-bd"/>
</dbReference>
<reference evidence="6" key="1">
    <citation type="submission" date="2020-10" db="EMBL/GenBank/DDBJ databases">
        <title>High-Quality Genome Resource of Clonostachys rosea strain S41 by Oxford Nanopore Long-Read Sequencing.</title>
        <authorList>
            <person name="Wang H."/>
        </authorList>
    </citation>
    <scope>NUCLEOTIDE SEQUENCE</scope>
    <source>
        <strain evidence="6">S41</strain>
    </source>
</reference>
<dbReference type="EMBL" id="JADCTT010000001">
    <property type="protein sequence ID" value="KAF9759039.1"/>
    <property type="molecule type" value="Genomic_DNA"/>
</dbReference>
<dbReference type="NCBIfam" id="TIGR01733">
    <property type="entry name" value="AA-adenyl-dom"/>
    <property type="match status" value="1"/>
</dbReference>
<dbReference type="CDD" id="cd05918">
    <property type="entry name" value="A_NRPS_SidN3_like"/>
    <property type="match status" value="1"/>
</dbReference>
<evidence type="ECO:0000313" key="6">
    <source>
        <dbReference type="EMBL" id="KAF9759039.1"/>
    </source>
</evidence>
<dbReference type="FunFam" id="3.30.559.30:FF:000003">
    <property type="entry name" value="Nonribosomal peptide synthase SidD"/>
    <property type="match status" value="1"/>
</dbReference>
<evidence type="ECO:0000256" key="1">
    <source>
        <dbReference type="ARBA" id="ARBA00022450"/>
    </source>
</evidence>
<dbReference type="Gene3D" id="3.30.300.30">
    <property type="match status" value="1"/>
</dbReference>
<evidence type="ECO:0000256" key="3">
    <source>
        <dbReference type="ARBA" id="ARBA00022598"/>
    </source>
</evidence>
<dbReference type="Proteomes" id="UP000616885">
    <property type="component" value="Unassembled WGS sequence"/>
</dbReference>
<dbReference type="SUPFAM" id="SSF56801">
    <property type="entry name" value="Acetyl-CoA synthetase-like"/>
    <property type="match status" value="1"/>
</dbReference>
<dbReference type="InterPro" id="IPR042099">
    <property type="entry name" value="ANL_N_sf"/>
</dbReference>
<dbReference type="Pfam" id="PF00550">
    <property type="entry name" value="PP-binding"/>
    <property type="match status" value="1"/>
</dbReference>